<keyword evidence="1" id="KW-0808">Transferase</keyword>
<dbReference type="GO" id="GO:0005829">
    <property type="term" value="C:cytosol"/>
    <property type="evidence" value="ECO:0007669"/>
    <property type="project" value="TreeGrafter"/>
</dbReference>
<reference evidence="3 4" key="1">
    <citation type="submission" date="2018-05" db="EMBL/GenBank/DDBJ databases">
        <title>Reference genomes for bee gut microbiota database.</title>
        <authorList>
            <person name="Ellegaard K.M."/>
        </authorList>
    </citation>
    <scope>NUCLEOTIDE SEQUENCE [LARGE SCALE GENOMIC DNA]</scope>
    <source>
        <strain evidence="3 4">ESL0182</strain>
    </source>
</reference>
<keyword evidence="4" id="KW-1185">Reference proteome</keyword>
<dbReference type="EMBL" id="QGLR01000008">
    <property type="protein sequence ID" value="PXZ07883.1"/>
    <property type="molecule type" value="Genomic_DNA"/>
</dbReference>
<dbReference type="Gene3D" id="3.40.47.10">
    <property type="match status" value="1"/>
</dbReference>
<proteinExistence type="predicted"/>
<dbReference type="SUPFAM" id="SSF53901">
    <property type="entry name" value="Thiolase-like"/>
    <property type="match status" value="1"/>
</dbReference>
<dbReference type="InterPro" id="IPR014031">
    <property type="entry name" value="Ketoacyl_synth_C"/>
</dbReference>
<name>A0A2V4E5P3_9GAMM</name>
<dbReference type="OrthoDB" id="9808669at2"/>
<dbReference type="PANTHER" id="PTHR11712:SF325">
    <property type="entry name" value="3-OXOACYL-(ACYL-CARRIER-PROTEIN) SYNTHASE II FABF"/>
    <property type="match status" value="1"/>
</dbReference>
<organism evidence="3 4">
    <name type="scientific">Gilliamella apicola</name>
    <dbReference type="NCBI Taxonomy" id="1196095"/>
    <lineage>
        <taxon>Bacteria</taxon>
        <taxon>Pseudomonadati</taxon>
        <taxon>Pseudomonadota</taxon>
        <taxon>Gammaproteobacteria</taxon>
        <taxon>Orbales</taxon>
        <taxon>Orbaceae</taxon>
        <taxon>Gilliamella</taxon>
    </lineage>
</organism>
<sequence length="82" mass="9125">MSSLKSYFGHTLGACGAIEAWLTLEMMHTGWFNPTINLNHIDPQCGDLDYIVGAGRNLDIEYFQTNNFAFGGINTSIVIKRL</sequence>
<protein>
    <recommendedName>
        <fullName evidence="2">Beta-ketoacyl synthase C-terminal domain-containing protein</fullName>
    </recommendedName>
</protein>
<gene>
    <name evidence="3" type="ORF">DKK70_04290</name>
</gene>
<feature type="domain" description="Beta-ketoacyl synthase C-terminal" evidence="2">
    <location>
        <begin position="1"/>
        <end position="38"/>
    </location>
</feature>
<dbReference type="PANTHER" id="PTHR11712">
    <property type="entry name" value="POLYKETIDE SYNTHASE-RELATED"/>
    <property type="match status" value="1"/>
</dbReference>
<comment type="caution">
    <text evidence="3">The sequence shown here is derived from an EMBL/GenBank/DDBJ whole genome shotgun (WGS) entry which is preliminary data.</text>
</comment>
<dbReference type="InterPro" id="IPR016039">
    <property type="entry name" value="Thiolase-like"/>
</dbReference>
<dbReference type="AlphaFoldDB" id="A0A2V4E5P3"/>
<evidence type="ECO:0000313" key="3">
    <source>
        <dbReference type="EMBL" id="PXZ07883.1"/>
    </source>
</evidence>
<dbReference type="GO" id="GO:0004315">
    <property type="term" value="F:3-oxoacyl-[acyl-carrier-protein] synthase activity"/>
    <property type="evidence" value="ECO:0007669"/>
    <property type="project" value="TreeGrafter"/>
</dbReference>
<evidence type="ECO:0000256" key="1">
    <source>
        <dbReference type="ARBA" id="ARBA00022679"/>
    </source>
</evidence>
<accession>A0A2V4E5P3</accession>
<evidence type="ECO:0000313" key="4">
    <source>
        <dbReference type="Proteomes" id="UP000247932"/>
    </source>
</evidence>
<dbReference type="InterPro" id="IPR000794">
    <property type="entry name" value="Beta-ketoacyl_synthase"/>
</dbReference>
<dbReference type="Pfam" id="PF02801">
    <property type="entry name" value="Ketoacyl-synt_C"/>
    <property type="match status" value="1"/>
</dbReference>
<dbReference type="Proteomes" id="UP000247932">
    <property type="component" value="Unassembled WGS sequence"/>
</dbReference>
<evidence type="ECO:0000259" key="2">
    <source>
        <dbReference type="Pfam" id="PF02801"/>
    </source>
</evidence>
<dbReference type="GO" id="GO:0006633">
    <property type="term" value="P:fatty acid biosynthetic process"/>
    <property type="evidence" value="ECO:0007669"/>
    <property type="project" value="TreeGrafter"/>
</dbReference>